<keyword evidence="1" id="KW-0472">Membrane</keyword>
<accession>X1HI29</accession>
<feature type="transmembrane region" description="Helical" evidence="1">
    <location>
        <begin position="73"/>
        <end position="91"/>
    </location>
</feature>
<reference evidence="2" key="1">
    <citation type="journal article" date="2014" name="Front. Microbiol.">
        <title>High frequency of phylogenetically diverse reductive dehalogenase-homologous genes in deep subseafloor sedimentary metagenomes.</title>
        <authorList>
            <person name="Kawai M."/>
            <person name="Futagami T."/>
            <person name="Toyoda A."/>
            <person name="Takaki Y."/>
            <person name="Nishi S."/>
            <person name="Hori S."/>
            <person name="Arai W."/>
            <person name="Tsubouchi T."/>
            <person name="Morono Y."/>
            <person name="Uchiyama I."/>
            <person name="Ito T."/>
            <person name="Fujiyama A."/>
            <person name="Inagaki F."/>
            <person name="Takami H."/>
        </authorList>
    </citation>
    <scope>NUCLEOTIDE SEQUENCE</scope>
    <source>
        <strain evidence="2">Expedition CK06-06</strain>
    </source>
</reference>
<feature type="non-terminal residue" evidence="2">
    <location>
        <position position="1"/>
    </location>
</feature>
<keyword evidence="1" id="KW-1133">Transmembrane helix</keyword>
<name>X1HI29_9ZZZZ</name>
<proteinExistence type="predicted"/>
<gene>
    <name evidence="2" type="ORF">S03H2_41330</name>
</gene>
<evidence type="ECO:0000313" key="2">
    <source>
        <dbReference type="EMBL" id="GAH69132.1"/>
    </source>
</evidence>
<evidence type="ECO:0000256" key="1">
    <source>
        <dbReference type="SAM" id="Phobius"/>
    </source>
</evidence>
<comment type="caution">
    <text evidence="2">The sequence shown here is derived from an EMBL/GenBank/DDBJ whole genome shotgun (WGS) entry which is preliminary data.</text>
</comment>
<protein>
    <submittedName>
        <fullName evidence="2">Uncharacterized protein</fullName>
    </submittedName>
</protein>
<organism evidence="2">
    <name type="scientific">marine sediment metagenome</name>
    <dbReference type="NCBI Taxonomy" id="412755"/>
    <lineage>
        <taxon>unclassified sequences</taxon>
        <taxon>metagenomes</taxon>
        <taxon>ecological metagenomes</taxon>
    </lineage>
</organism>
<sequence length="97" mass="10863">PINLTLVAEVLKIIEYAYNYSIVDNTIILNYGDGYSDEYTFNTEGFLTTHVQKDEGVMTSKLVLATGGDAIPFGNYFLIFTVISVIALVYLKKQKIK</sequence>
<dbReference type="EMBL" id="BARU01025666">
    <property type="protein sequence ID" value="GAH69132.1"/>
    <property type="molecule type" value="Genomic_DNA"/>
</dbReference>
<keyword evidence="1" id="KW-0812">Transmembrane</keyword>
<dbReference type="AlphaFoldDB" id="X1HI29"/>